<proteinExistence type="predicted"/>
<dbReference type="PANTHER" id="PTHR15180:SF1">
    <property type="entry name" value="GENERAL TRANSCRIPTION FACTOR 3C POLYPEPTIDE 1"/>
    <property type="match status" value="1"/>
</dbReference>
<evidence type="ECO:0000313" key="3">
    <source>
        <dbReference type="Proteomes" id="UP001439008"/>
    </source>
</evidence>
<organism evidence="2 3">
    <name type="scientific">Bonamia ostreae</name>
    <dbReference type="NCBI Taxonomy" id="126728"/>
    <lineage>
        <taxon>Eukaryota</taxon>
        <taxon>Sar</taxon>
        <taxon>Rhizaria</taxon>
        <taxon>Endomyxa</taxon>
        <taxon>Ascetosporea</taxon>
        <taxon>Haplosporida</taxon>
        <taxon>Bonamia</taxon>
    </lineage>
</organism>
<dbReference type="EMBL" id="JBDODL010000001">
    <property type="protein sequence ID" value="MES1917976.1"/>
    <property type="molecule type" value="Genomic_DNA"/>
</dbReference>
<feature type="compositionally biased region" description="Basic and acidic residues" evidence="1">
    <location>
        <begin position="341"/>
        <end position="354"/>
    </location>
</feature>
<gene>
    <name evidence="2" type="ORF">MHBO_000013</name>
</gene>
<keyword evidence="3" id="KW-1185">Reference proteome</keyword>
<protein>
    <recommendedName>
        <fullName evidence="4">Myb-like domain-containing protein</fullName>
    </recommendedName>
</protein>
<feature type="region of interest" description="Disordered" evidence="1">
    <location>
        <begin position="328"/>
        <end position="354"/>
    </location>
</feature>
<evidence type="ECO:0008006" key="4">
    <source>
        <dbReference type="Google" id="ProtNLM"/>
    </source>
</evidence>
<dbReference type="Proteomes" id="UP001439008">
    <property type="component" value="Unassembled WGS sequence"/>
</dbReference>
<evidence type="ECO:0000256" key="1">
    <source>
        <dbReference type="SAM" id="MobiDB-lite"/>
    </source>
</evidence>
<reference evidence="2 3" key="1">
    <citation type="journal article" date="2024" name="BMC Biol.">
        <title>Comparative genomics of Ascetosporea gives new insight into the evolutionary basis for animal parasitism in Rhizaria.</title>
        <authorList>
            <person name="Hiltunen Thoren M."/>
            <person name="Onut-Brannstrom I."/>
            <person name="Alfjorden A."/>
            <person name="Peckova H."/>
            <person name="Swords F."/>
            <person name="Hooper C."/>
            <person name="Holzer A.S."/>
            <person name="Bass D."/>
            <person name="Burki F."/>
        </authorList>
    </citation>
    <scope>NUCLEOTIDE SEQUENCE [LARGE SCALE GENOMIC DNA]</scope>
    <source>
        <strain evidence="2">20-A016</strain>
    </source>
</reference>
<evidence type="ECO:0000313" key="2">
    <source>
        <dbReference type="EMBL" id="MES1917976.1"/>
    </source>
</evidence>
<sequence>MGELRYDFLEEKTDYFWNDIRAGFYAIFDICGEQSDSETLLELTKNFNFNKMATETVINFILQKNIGIPKQKRILRILKKRKVSPSQKHPLSAIIPSILKLYPVQNLPELYSSKNWRLLKLSQTAKENLLQAEPETLPGSSAIEAISAKLKIAKSTVASFYASRWLPFVEETHSIQRPYANSVDDLEAPFVAPARKFVLWKVFYSLPVAEKEDEKQSIRSRKRKTEPNFNVGALKMGKLSPDNRDVLISENGVTSEKKTGETEKGFGRTPLSLREQEILFRQIYFKIAEESIMYSKKRKSAVWTESETEQMVRAVVDWHIREMVKPKPLMEPPKWDPTSSEDVKENDNDCSASEKNKKKVRLDFVWDFAAEKVPGKSAIQCNNRFTKFSSHFKQELKKHILLSIGYSPNSKLVSSELPENDLLSNYKFKKLSIGKNDKKAFFASIKTSDEKKSESAAKTAQISAAKDLLKIVFSELDATYDKNIGKKMLEKADEDILKNAFVELFEDEAIERVQSDHGKLRSWQMSFPYRNAMDLNKIKSKSTPEKTFGINLRRQIRLNDWDENITLSKKETIKSFDCTIMKNDEAENLRELKIAKSHFSLDFEKETKIEKISEKIEKIIENDILTKQQIYTLFQISESKNINSEETKKILAEPTKKEDFEDAMRYLKNRAKIFDVDAKENRFYLRTDIGRYCVDVVDEHKVVDLSRNCDIGKRAIRPWLNLRGEINSELVQKILLKIKSIVCKMPGIRIEGLCKHFKVVLGKSQLKRFLRVLRIDGEIRKRVETKCEKGVATERIVRFYPAVSSKYFE</sequence>
<dbReference type="PANTHER" id="PTHR15180">
    <property type="entry name" value="GENERAL TRANSCRIPTION FACTOR 3C POLYPEPTIDE 1"/>
    <property type="match status" value="1"/>
</dbReference>
<dbReference type="InterPro" id="IPR044210">
    <property type="entry name" value="Tfc3-like"/>
</dbReference>
<comment type="caution">
    <text evidence="2">The sequence shown here is derived from an EMBL/GenBank/DDBJ whole genome shotgun (WGS) entry which is preliminary data.</text>
</comment>
<accession>A0ABV2ADY8</accession>
<name>A0ABV2ADY8_9EUKA</name>